<keyword evidence="12" id="KW-1185">Reference proteome</keyword>
<evidence type="ECO:0000313" key="12">
    <source>
        <dbReference type="Proteomes" id="UP000261640"/>
    </source>
</evidence>
<dbReference type="PANTHER" id="PTHR15175:SF3">
    <property type="entry name" value="NEUTROPHIL CYTOSOL FACTOR 2"/>
    <property type="match status" value="1"/>
</dbReference>
<keyword evidence="3 7" id="KW-0728">SH3 domain</keyword>
<comment type="subcellular location">
    <subcellularLocation>
        <location evidence="1">Cytoplasm</location>
    </subcellularLocation>
</comment>
<dbReference type="Gene3D" id="1.25.40.10">
    <property type="entry name" value="Tetratricopeptide repeat domain"/>
    <property type="match status" value="1"/>
</dbReference>
<evidence type="ECO:0000256" key="2">
    <source>
        <dbReference type="ARBA" id="ARBA00008051"/>
    </source>
</evidence>
<organism evidence="11 12">
    <name type="scientific">Mastacembelus armatus</name>
    <name type="common">zig-zag eel</name>
    <dbReference type="NCBI Taxonomy" id="205130"/>
    <lineage>
        <taxon>Eukaryota</taxon>
        <taxon>Metazoa</taxon>
        <taxon>Chordata</taxon>
        <taxon>Craniata</taxon>
        <taxon>Vertebrata</taxon>
        <taxon>Euteleostomi</taxon>
        <taxon>Actinopterygii</taxon>
        <taxon>Neopterygii</taxon>
        <taxon>Teleostei</taxon>
        <taxon>Neoteleostei</taxon>
        <taxon>Acanthomorphata</taxon>
        <taxon>Anabantaria</taxon>
        <taxon>Synbranchiformes</taxon>
        <taxon>Mastacembelidae</taxon>
        <taxon>Mastacembelus</taxon>
    </lineage>
</organism>
<dbReference type="Ensembl" id="ENSMAMT00000045151.1">
    <property type="protein sequence ID" value="ENSMAMP00000043085.1"/>
    <property type="gene ID" value="ENSMAMG00000007719.2"/>
</dbReference>
<evidence type="ECO:0000256" key="4">
    <source>
        <dbReference type="ARBA" id="ARBA00022490"/>
    </source>
</evidence>
<evidence type="ECO:0000259" key="10">
    <source>
        <dbReference type="PROSITE" id="PS50002"/>
    </source>
</evidence>
<feature type="chain" id="PRO_5030839890" evidence="9">
    <location>
        <begin position="21"/>
        <end position="545"/>
    </location>
</feature>
<evidence type="ECO:0000256" key="1">
    <source>
        <dbReference type="ARBA" id="ARBA00004496"/>
    </source>
</evidence>
<sequence>MRTQCQSIWVLTALTLKVMAQTSSMRHINNYTSLNTLFETTSHSLVTTQWDEAVTCADRQDFVEALRIFLSIQEPNSKICFDIGCLHLLNQDLDAAEKAFDSSIRRDEHLAVAFFQRGLTFYRKKRYEESLGDFQYAFKALRGNQLIDYKALGLRYKLYACEVLHNMALVEAQLGNWEKAQENLVKALDYKTEVKLTVIDRALQSILKQKLFKPVEFPPKVLFKPNKHYVAELEKKDYLGKAKVVASVVPQDDFSGFAPLQPQVEDGPACPKEPEVLRALEGEPHTVLFEFVPETSDELAVVPGNIVFVLQKDADNWASVIFNERRGLVPYNYLERLEISLGSKQNEGTLTPPSRAPPTRPERKQGPTPISEDTQQDVQCTDNTCIVKVHFSFNFAVSVPSGCSYAILIDKISKKLNLPSNGITLSLNSEANGQSIISTNTEMDSVWSHACDRRITFWCHTKEKTVTTHHCGGVYTAHTVTFMFVSHSVEHSEHEGEPTGASGTRGNYSLKLKQYCNPWIRVFTWWHFILLSHPIQRISVFIKEI</sequence>
<dbReference type="GO" id="GO:0005737">
    <property type="term" value="C:cytoplasm"/>
    <property type="evidence" value="ECO:0007669"/>
    <property type="project" value="UniProtKB-SubCell"/>
</dbReference>
<evidence type="ECO:0000256" key="9">
    <source>
        <dbReference type="SAM" id="SignalP"/>
    </source>
</evidence>
<reference evidence="11" key="1">
    <citation type="submission" date="2025-08" db="UniProtKB">
        <authorList>
            <consortium name="Ensembl"/>
        </authorList>
    </citation>
    <scope>IDENTIFICATION</scope>
</reference>
<dbReference type="GeneTree" id="ENSGT00530000063843"/>
<dbReference type="GO" id="GO:0042554">
    <property type="term" value="P:superoxide anion generation"/>
    <property type="evidence" value="ECO:0007669"/>
    <property type="project" value="TreeGrafter"/>
</dbReference>
<dbReference type="InParanoid" id="A0A7N8X2I6"/>
<dbReference type="InterPro" id="IPR036028">
    <property type="entry name" value="SH3-like_dom_sf"/>
</dbReference>
<keyword evidence="9" id="KW-0732">Signal</keyword>
<evidence type="ECO:0000313" key="11">
    <source>
        <dbReference type="Ensembl" id="ENSMAMP00000043085.1"/>
    </source>
</evidence>
<dbReference type="Gene3D" id="3.10.20.90">
    <property type="entry name" value="Phosphatidylinositol 3-kinase Catalytic Subunit, Chain A, domain 1"/>
    <property type="match status" value="1"/>
</dbReference>
<accession>A0A7N8X2I6</accession>
<dbReference type="AlphaFoldDB" id="A0A7N8X2I6"/>
<dbReference type="PROSITE" id="PS50002">
    <property type="entry name" value="SH3"/>
    <property type="match status" value="1"/>
</dbReference>
<keyword evidence="6" id="KW-0802">TPR repeat</keyword>
<dbReference type="SMART" id="SM00028">
    <property type="entry name" value="TPR"/>
    <property type="match status" value="3"/>
</dbReference>
<evidence type="ECO:0000256" key="7">
    <source>
        <dbReference type="PROSITE-ProRule" id="PRU00192"/>
    </source>
</evidence>
<feature type="domain" description="SH3" evidence="10">
    <location>
        <begin position="280"/>
        <end position="339"/>
    </location>
</feature>
<dbReference type="InterPro" id="IPR051864">
    <property type="entry name" value="NCF2_NOXA1"/>
</dbReference>
<dbReference type="InterPro" id="IPR019734">
    <property type="entry name" value="TPR_rpt"/>
</dbReference>
<dbReference type="SUPFAM" id="SSF54277">
    <property type="entry name" value="CAD &amp; PB1 domains"/>
    <property type="match status" value="1"/>
</dbReference>
<dbReference type="FunFam" id="1.25.40.10:FF:000017">
    <property type="entry name" value="NADPH oxidase regulator NoxR"/>
    <property type="match status" value="1"/>
</dbReference>
<dbReference type="PANTHER" id="PTHR15175">
    <property type="entry name" value="NEUTROPHIL CYTOSOLIC FACTOR 2, NEUTROPHIL NADPH OXIDASE FACTOR 2"/>
    <property type="match status" value="1"/>
</dbReference>
<evidence type="ECO:0000256" key="8">
    <source>
        <dbReference type="SAM" id="MobiDB-lite"/>
    </source>
</evidence>
<name>A0A7N8X2I6_9TELE</name>
<dbReference type="SMART" id="SM00326">
    <property type="entry name" value="SH3"/>
    <property type="match status" value="1"/>
</dbReference>
<dbReference type="InterPro" id="IPR001452">
    <property type="entry name" value="SH3_domain"/>
</dbReference>
<evidence type="ECO:0000256" key="6">
    <source>
        <dbReference type="ARBA" id="ARBA00022803"/>
    </source>
</evidence>
<protein>
    <submittedName>
        <fullName evidence="11">Neutrophil cytosolic factor 2</fullName>
    </submittedName>
</protein>
<dbReference type="FunCoup" id="A0A7N8X2I6">
    <property type="interactions" value="815"/>
</dbReference>
<dbReference type="Gene3D" id="2.30.30.40">
    <property type="entry name" value="SH3 Domains"/>
    <property type="match status" value="1"/>
</dbReference>
<dbReference type="SUPFAM" id="SSF48452">
    <property type="entry name" value="TPR-like"/>
    <property type="match status" value="1"/>
</dbReference>
<proteinExistence type="inferred from homology"/>
<evidence type="ECO:0000256" key="5">
    <source>
        <dbReference type="ARBA" id="ARBA00022737"/>
    </source>
</evidence>
<dbReference type="Pfam" id="PF14604">
    <property type="entry name" value="SH3_9"/>
    <property type="match status" value="1"/>
</dbReference>
<dbReference type="GO" id="GO:0016176">
    <property type="term" value="F:superoxide-generating NADPH oxidase activator activity"/>
    <property type="evidence" value="ECO:0007669"/>
    <property type="project" value="TreeGrafter"/>
</dbReference>
<feature type="signal peptide" evidence="9">
    <location>
        <begin position="1"/>
        <end position="20"/>
    </location>
</feature>
<keyword evidence="5" id="KW-0677">Repeat</keyword>
<reference evidence="11" key="2">
    <citation type="submission" date="2025-09" db="UniProtKB">
        <authorList>
            <consortium name="Ensembl"/>
        </authorList>
    </citation>
    <scope>IDENTIFICATION</scope>
</reference>
<dbReference type="Proteomes" id="UP000261640">
    <property type="component" value="Unplaced"/>
</dbReference>
<dbReference type="InterPro" id="IPR011990">
    <property type="entry name" value="TPR-like_helical_dom_sf"/>
</dbReference>
<evidence type="ECO:0000256" key="3">
    <source>
        <dbReference type="ARBA" id="ARBA00022443"/>
    </source>
</evidence>
<dbReference type="SUPFAM" id="SSF50044">
    <property type="entry name" value="SH3-domain"/>
    <property type="match status" value="1"/>
</dbReference>
<feature type="region of interest" description="Disordered" evidence="8">
    <location>
        <begin position="344"/>
        <end position="376"/>
    </location>
</feature>
<dbReference type="PRINTS" id="PR00499">
    <property type="entry name" value="P67PHOX"/>
</dbReference>
<comment type="similarity">
    <text evidence="2">Belongs to the NCF2/NOXA1 family.</text>
</comment>
<keyword evidence="4" id="KW-0963">Cytoplasm</keyword>